<evidence type="ECO:0000313" key="12">
    <source>
        <dbReference type="EMBL" id="TFJ83650.1"/>
    </source>
</evidence>
<comment type="subcellular location">
    <subcellularLocation>
        <location evidence="1">Membrane</location>
        <topology evidence="1">Multi-pass membrane protein</topology>
    </subcellularLocation>
</comment>
<dbReference type="PANTHER" id="PTHR45638">
    <property type="entry name" value="CYCLIC NUCLEOTIDE-GATED CATION CHANNEL SUBUNIT A"/>
    <property type="match status" value="1"/>
</dbReference>
<dbReference type="GO" id="GO:0044877">
    <property type="term" value="F:protein-containing complex binding"/>
    <property type="evidence" value="ECO:0007669"/>
    <property type="project" value="TreeGrafter"/>
</dbReference>
<evidence type="ECO:0000256" key="9">
    <source>
        <dbReference type="SAM" id="MobiDB-lite"/>
    </source>
</evidence>
<keyword evidence="5" id="KW-0406">Ion transport</keyword>
<feature type="compositionally biased region" description="Pro residues" evidence="9">
    <location>
        <begin position="77"/>
        <end position="96"/>
    </location>
</feature>
<dbReference type="InterPro" id="IPR050866">
    <property type="entry name" value="CNG_cation_channel"/>
</dbReference>
<evidence type="ECO:0000313" key="13">
    <source>
        <dbReference type="Proteomes" id="UP000355283"/>
    </source>
</evidence>
<dbReference type="Pfam" id="PF00027">
    <property type="entry name" value="cNMP_binding"/>
    <property type="match status" value="1"/>
</dbReference>
<evidence type="ECO:0000256" key="10">
    <source>
        <dbReference type="SAM" id="Phobius"/>
    </source>
</evidence>
<dbReference type="PROSITE" id="PS50042">
    <property type="entry name" value="CNMP_BINDING_3"/>
    <property type="match status" value="1"/>
</dbReference>
<dbReference type="Gene3D" id="1.10.287.70">
    <property type="match status" value="1"/>
</dbReference>
<sequence>MNTIQTEDGFGSNGDVVGLKSSSPPDRAPVEEQRNATSGTNGGNRIDSPLNRPHETVFGKRQSAVGVLLEASLKPYGPSPSPSSPSPPPAPLPTPSPATTSTFARLAQLAVAASSSNFKLELPSGDLLQNPGAGFLPGTGAAAARRRSSIVGASSHRPGSGDHHAVWLGNGTGVIPPHVSSSAPVRRMSTNTGGARRPSLITPLIPPSKRGSAVKQKFTVTEEVLRQIKSQNRSGSQNLRVWSPRGLSDAKSSLTETESLVNSYVELVCEDLRTSEKRKFLAEGQERATWIIDPGAQWRIRWDVMMLIFVIWTSYSVPYRASFSTDNGATDIWLELCIDILFCLDVILNFFTAYYETEGILQTNSGAIARRYLRGWFIVDVVSSIPVSGFSASLPPSLSRLFLALKFVKLVRLVRLMRYMDSKEVAMFFTPSMLRLFTTFVLLTWIWHVITCMYWFISTSQGLGSTEWTPSFDHHYNTDLLNYFLCFGWTVQTTFSISPYNPPEKMVEAIFTISCYLIGIFLNAYVIGSAGSALQSMDHDKIEQRQLMDRIITYMKKRRLPAYFQRIILDFYNYMSAKHSEEGILTDLPPAIQLRLSLLLNRELVKNIPLLKQLELNTIIGLMQTLQSTMYMPGEHVFKEGDKGEFLYFVKNGQLEITLDNVTVISNLQRGDMFGQVALTTDGNHDFNVRAAVYSEVLSLPREAYEDLSAESEKFMELVETEAIKQEQFIVKAQKNSQRLAKMKRMGAMTKTGGGGTGGLSGTTREQVDSEGKGFANKATVRKSMQKTKTLSSVVSMFTNTGSSKVVPKGQTSETLNSHENM</sequence>
<dbReference type="InterPro" id="IPR003938">
    <property type="entry name" value="K_chnl_volt-dep_EAG/ELK/ERG"/>
</dbReference>
<dbReference type="PANTHER" id="PTHR45638:SF11">
    <property type="entry name" value="CYCLIC NUCLEOTIDE-GATED CATION CHANNEL SUBUNIT A"/>
    <property type="match status" value="1"/>
</dbReference>
<keyword evidence="8" id="KW-0407">Ion channel</keyword>
<dbReference type="GO" id="GO:0005221">
    <property type="term" value="F:intracellularly cyclic nucleotide-activated monoatomic cation channel activity"/>
    <property type="evidence" value="ECO:0007669"/>
    <property type="project" value="InterPro"/>
</dbReference>
<dbReference type="EMBL" id="SDOX01000021">
    <property type="protein sequence ID" value="TFJ83650.1"/>
    <property type="molecule type" value="Genomic_DNA"/>
</dbReference>
<evidence type="ECO:0000256" key="5">
    <source>
        <dbReference type="ARBA" id="ARBA00023065"/>
    </source>
</evidence>
<gene>
    <name evidence="12" type="ORF">NSK_004754</name>
</gene>
<dbReference type="GO" id="GO:0005249">
    <property type="term" value="F:voltage-gated potassium channel activity"/>
    <property type="evidence" value="ECO:0007669"/>
    <property type="project" value="InterPro"/>
</dbReference>
<dbReference type="Gene3D" id="1.10.287.630">
    <property type="entry name" value="Helix hairpin bin"/>
    <property type="match status" value="1"/>
</dbReference>
<protein>
    <recommendedName>
        <fullName evidence="11">Cyclic nucleotide-binding domain-containing protein</fullName>
    </recommendedName>
</protein>
<dbReference type="Gene3D" id="2.60.120.10">
    <property type="entry name" value="Jelly Rolls"/>
    <property type="match status" value="1"/>
</dbReference>
<dbReference type="OrthoDB" id="421226at2759"/>
<evidence type="ECO:0000256" key="7">
    <source>
        <dbReference type="ARBA" id="ARBA00023286"/>
    </source>
</evidence>
<keyword evidence="13" id="KW-1185">Reference proteome</keyword>
<keyword evidence="6 10" id="KW-0472">Membrane</keyword>
<feature type="region of interest" description="Disordered" evidence="9">
    <location>
        <begin position="177"/>
        <end position="213"/>
    </location>
</feature>
<dbReference type="InterPro" id="IPR018490">
    <property type="entry name" value="cNMP-bd_dom_sf"/>
</dbReference>
<accession>A0A4D9CWR5</accession>
<feature type="transmembrane region" description="Helical" evidence="10">
    <location>
        <begin position="509"/>
        <end position="528"/>
    </location>
</feature>
<evidence type="ECO:0000259" key="11">
    <source>
        <dbReference type="PROSITE" id="PS50042"/>
    </source>
</evidence>
<feature type="transmembrane region" description="Helical" evidence="10">
    <location>
        <begin position="480"/>
        <end position="497"/>
    </location>
</feature>
<dbReference type="CDD" id="cd00038">
    <property type="entry name" value="CAP_ED"/>
    <property type="match status" value="1"/>
</dbReference>
<dbReference type="InterPro" id="IPR014710">
    <property type="entry name" value="RmlC-like_jellyroll"/>
</dbReference>
<dbReference type="InterPro" id="IPR000595">
    <property type="entry name" value="cNMP-bd_dom"/>
</dbReference>
<evidence type="ECO:0000256" key="3">
    <source>
        <dbReference type="ARBA" id="ARBA00022692"/>
    </source>
</evidence>
<feature type="region of interest" description="Disordered" evidence="9">
    <location>
        <begin position="749"/>
        <end position="771"/>
    </location>
</feature>
<dbReference type="Proteomes" id="UP000355283">
    <property type="component" value="Unassembled WGS sequence"/>
</dbReference>
<dbReference type="InterPro" id="IPR005821">
    <property type="entry name" value="Ion_trans_dom"/>
</dbReference>
<dbReference type="SUPFAM" id="SSF51206">
    <property type="entry name" value="cAMP-binding domain-like"/>
    <property type="match status" value="1"/>
</dbReference>
<evidence type="ECO:0000256" key="2">
    <source>
        <dbReference type="ARBA" id="ARBA00022448"/>
    </source>
</evidence>
<dbReference type="Pfam" id="PF00520">
    <property type="entry name" value="Ion_trans"/>
    <property type="match status" value="1"/>
</dbReference>
<keyword evidence="3 10" id="KW-0812">Transmembrane</keyword>
<dbReference type="PRINTS" id="PR01463">
    <property type="entry name" value="EAGCHANLFMLY"/>
</dbReference>
<dbReference type="SUPFAM" id="SSF81324">
    <property type="entry name" value="Voltage-gated potassium channels"/>
    <property type="match status" value="1"/>
</dbReference>
<organism evidence="12 13">
    <name type="scientific">Nannochloropsis salina CCMP1776</name>
    <dbReference type="NCBI Taxonomy" id="1027361"/>
    <lineage>
        <taxon>Eukaryota</taxon>
        <taxon>Sar</taxon>
        <taxon>Stramenopiles</taxon>
        <taxon>Ochrophyta</taxon>
        <taxon>Eustigmatophyceae</taxon>
        <taxon>Eustigmatales</taxon>
        <taxon>Monodopsidaceae</taxon>
        <taxon>Microchloropsis</taxon>
        <taxon>Microchloropsis salina</taxon>
    </lineage>
</organism>
<proteinExistence type="predicted"/>
<feature type="region of interest" description="Disordered" evidence="9">
    <location>
        <begin position="1"/>
        <end position="99"/>
    </location>
</feature>
<feature type="compositionally biased region" description="Polar residues" evidence="9">
    <location>
        <begin position="179"/>
        <end position="193"/>
    </location>
</feature>
<keyword evidence="4 10" id="KW-1133">Transmembrane helix</keyword>
<keyword evidence="7" id="KW-1071">Ligand-gated ion channel</keyword>
<feature type="transmembrane region" description="Helical" evidence="10">
    <location>
        <begin position="436"/>
        <end position="457"/>
    </location>
</feature>
<name>A0A4D9CWR5_9STRA</name>
<reference evidence="12 13" key="1">
    <citation type="submission" date="2019-01" db="EMBL/GenBank/DDBJ databases">
        <title>Nuclear Genome Assembly of the Microalgal Biofuel strain Nannochloropsis salina CCMP1776.</title>
        <authorList>
            <person name="Hovde B."/>
        </authorList>
    </citation>
    <scope>NUCLEOTIDE SEQUENCE [LARGE SCALE GENOMIC DNA]</scope>
    <source>
        <strain evidence="12 13">CCMP1776</strain>
    </source>
</reference>
<feature type="compositionally biased region" description="Gly residues" evidence="9">
    <location>
        <begin position="752"/>
        <end position="761"/>
    </location>
</feature>
<feature type="domain" description="Cyclic nucleotide-binding" evidence="11">
    <location>
        <begin position="610"/>
        <end position="708"/>
    </location>
</feature>
<dbReference type="AlphaFoldDB" id="A0A4D9CWR5"/>
<evidence type="ECO:0000256" key="8">
    <source>
        <dbReference type="ARBA" id="ARBA00023303"/>
    </source>
</evidence>
<dbReference type="SMART" id="SM00100">
    <property type="entry name" value="cNMP"/>
    <property type="match status" value="1"/>
</dbReference>
<keyword evidence="2" id="KW-0813">Transport</keyword>
<dbReference type="GO" id="GO:0016020">
    <property type="term" value="C:membrane"/>
    <property type="evidence" value="ECO:0007669"/>
    <property type="project" value="UniProtKB-SubCell"/>
</dbReference>
<evidence type="ECO:0000256" key="1">
    <source>
        <dbReference type="ARBA" id="ARBA00004141"/>
    </source>
</evidence>
<evidence type="ECO:0000256" key="6">
    <source>
        <dbReference type="ARBA" id="ARBA00023136"/>
    </source>
</evidence>
<evidence type="ECO:0000256" key="4">
    <source>
        <dbReference type="ARBA" id="ARBA00022989"/>
    </source>
</evidence>
<comment type="caution">
    <text evidence="12">The sequence shown here is derived from an EMBL/GenBank/DDBJ whole genome shotgun (WGS) entry which is preliminary data.</text>
</comment>